<feature type="region of interest" description="Disordered" evidence="1">
    <location>
        <begin position="68"/>
        <end position="102"/>
    </location>
</feature>
<name>A0A0F9CIT9_9ZZZZ</name>
<reference evidence="2" key="1">
    <citation type="journal article" date="2015" name="Nature">
        <title>Complex archaea that bridge the gap between prokaryotes and eukaryotes.</title>
        <authorList>
            <person name="Spang A."/>
            <person name="Saw J.H."/>
            <person name="Jorgensen S.L."/>
            <person name="Zaremba-Niedzwiedzka K."/>
            <person name="Martijn J."/>
            <person name="Lind A.E."/>
            <person name="van Eijk R."/>
            <person name="Schleper C."/>
            <person name="Guy L."/>
            <person name="Ettema T.J."/>
        </authorList>
    </citation>
    <scope>NUCLEOTIDE SEQUENCE</scope>
</reference>
<protein>
    <submittedName>
        <fullName evidence="2">Uncharacterized protein</fullName>
    </submittedName>
</protein>
<evidence type="ECO:0000313" key="2">
    <source>
        <dbReference type="EMBL" id="KKL05626.1"/>
    </source>
</evidence>
<sequence>MAHFSNAELAQAIADMIAIDLSMKEEFVDWLAGTVGGGPNTDGKYPLTDYLGESTLVTCPAQMEEDVDSEVTGAAGHATDAETAQTAAETAETNAETAQAAAEAAETASVSAKDASVSARADAISARQVAIAQATAAAADAVSTAADAVS</sequence>
<dbReference type="EMBL" id="LAZR01044035">
    <property type="protein sequence ID" value="KKL05626.1"/>
    <property type="molecule type" value="Genomic_DNA"/>
</dbReference>
<feature type="compositionally biased region" description="Low complexity" evidence="1">
    <location>
        <begin position="81"/>
        <end position="102"/>
    </location>
</feature>
<dbReference type="AlphaFoldDB" id="A0A0F9CIT9"/>
<gene>
    <name evidence="2" type="ORF">LCGC14_2604170</name>
</gene>
<feature type="non-terminal residue" evidence="2">
    <location>
        <position position="150"/>
    </location>
</feature>
<accession>A0A0F9CIT9</accession>
<evidence type="ECO:0000256" key="1">
    <source>
        <dbReference type="SAM" id="MobiDB-lite"/>
    </source>
</evidence>
<comment type="caution">
    <text evidence="2">The sequence shown here is derived from an EMBL/GenBank/DDBJ whole genome shotgun (WGS) entry which is preliminary data.</text>
</comment>
<organism evidence="2">
    <name type="scientific">marine sediment metagenome</name>
    <dbReference type="NCBI Taxonomy" id="412755"/>
    <lineage>
        <taxon>unclassified sequences</taxon>
        <taxon>metagenomes</taxon>
        <taxon>ecological metagenomes</taxon>
    </lineage>
</organism>
<proteinExistence type="predicted"/>